<dbReference type="InterPro" id="IPR051477">
    <property type="entry name" value="Expansin_CellWall"/>
</dbReference>
<dbReference type="PANTHER" id="PTHR31836">
    <property type="match status" value="1"/>
</dbReference>
<comment type="caution">
    <text evidence="3">The sequence shown here is derived from an EMBL/GenBank/DDBJ whole genome shotgun (WGS) entry which is preliminary data.</text>
</comment>
<sequence>MFTVASRVTLLLLVLFATSLMVSSAPAPAKPLDPELQKRITHTGRGTWFYPGMGNCGVENSVDDPIIAIPESLYDENNGSNCGQWIRITDDASGKTVYGLTEDSCPSCGSGDLDMSPAVFQQMADLSVGELSISWSFMERGWSP</sequence>
<dbReference type="PANTHER" id="PTHR31836:SF28">
    <property type="entry name" value="SRCR DOMAIN-CONTAINING PROTEIN-RELATED"/>
    <property type="match status" value="1"/>
</dbReference>
<evidence type="ECO:0000313" key="4">
    <source>
        <dbReference type="Proteomes" id="UP000772434"/>
    </source>
</evidence>
<dbReference type="Gene3D" id="2.40.40.10">
    <property type="entry name" value="RlpA-like domain"/>
    <property type="match status" value="1"/>
</dbReference>
<reference evidence="3" key="1">
    <citation type="submission" date="2020-11" db="EMBL/GenBank/DDBJ databases">
        <authorList>
            <consortium name="DOE Joint Genome Institute"/>
            <person name="Ahrendt S."/>
            <person name="Riley R."/>
            <person name="Andreopoulos W."/>
            <person name="Labutti K."/>
            <person name="Pangilinan J."/>
            <person name="Ruiz-Duenas F.J."/>
            <person name="Barrasa J.M."/>
            <person name="Sanchez-Garcia M."/>
            <person name="Camarero S."/>
            <person name="Miyauchi S."/>
            <person name="Serrano A."/>
            <person name="Linde D."/>
            <person name="Babiker R."/>
            <person name="Drula E."/>
            <person name="Ayuso-Fernandez I."/>
            <person name="Pacheco R."/>
            <person name="Padilla G."/>
            <person name="Ferreira P."/>
            <person name="Barriuso J."/>
            <person name="Kellner H."/>
            <person name="Castanera R."/>
            <person name="Alfaro M."/>
            <person name="Ramirez L."/>
            <person name="Pisabarro A.G."/>
            <person name="Kuo A."/>
            <person name="Tritt A."/>
            <person name="Lipzen A."/>
            <person name="He G."/>
            <person name="Yan M."/>
            <person name="Ng V."/>
            <person name="Cullen D."/>
            <person name="Martin F."/>
            <person name="Rosso M.-N."/>
            <person name="Henrissat B."/>
            <person name="Hibbett D."/>
            <person name="Martinez A.T."/>
            <person name="Grigoriev I.V."/>
        </authorList>
    </citation>
    <scope>NUCLEOTIDE SEQUENCE</scope>
    <source>
        <strain evidence="3">AH 40177</strain>
    </source>
</reference>
<accession>A0A9P5U9N7</accession>
<evidence type="ECO:0000256" key="2">
    <source>
        <dbReference type="SAM" id="SignalP"/>
    </source>
</evidence>
<keyword evidence="1 2" id="KW-0732">Signal</keyword>
<dbReference type="OrthoDB" id="406505at2759"/>
<gene>
    <name evidence="3" type="ORF">BDP27DRAFT_1322523</name>
</gene>
<keyword evidence="4" id="KW-1185">Reference proteome</keyword>
<organism evidence="3 4">
    <name type="scientific">Rhodocollybia butyracea</name>
    <dbReference type="NCBI Taxonomy" id="206335"/>
    <lineage>
        <taxon>Eukaryota</taxon>
        <taxon>Fungi</taxon>
        <taxon>Dikarya</taxon>
        <taxon>Basidiomycota</taxon>
        <taxon>Agaricomycotina</taxon>
        <taxon>Agaricomycetes</taxon>
        <taxon>Agaricomycetidae</taxon>
        <taxon>Agaricales</taxon>
        <taxon>Marasmiineae</taxon>
        <taxon>Omphalotaceae</taxon>
        <taxon>Rhodocollybia</taxon>
    </lineage>
</organism>
<dbReference type="CDD" id="cd22191">
    <property type="entry name" value="DPBB_RlpA_EXP_N-like"/>
    <property type="match status" value="1"/>
</dbReference>
<evidence type="ECO:0000256" key="1">
    <source>
        <dbReference type="ARBA" id="ARBA00022729"/>
    </source>
</evidence>
<dbReference type="EMBL" id="JADNRY010000034">
    <property type="protein sequence ID" value="KAF9071206.1"/>
    <property type="molecule type" value="Genomic_DNA"/>
</dbReference>
<proteinExistence type="predicted"/>
<protein>
    <submittedName>
        <fullName evidence="3">RlpA-like double-psi beta-barrel-protein domain-containing protein-containing protein</fullName>
    </submittedName>
</protein>
<feature type="signal peptide" evidence="2">
    <location>
        <begin position="1"/>
        <end position="24"/>
    </location>
</feature>
<dbReference type="AlphaFoldDB" id="A0A9P5U9N7"/>
<name>A0A9P5U9N7_9AGAR</name>
<dbReference type="Proteomes" id="UP000772434">
    <property type="component" value="Unassembled WGS sequence"/>
</dbReference>
<dbReference type="InterPro" id="IPR036908">
    <property type="entry name" value="RlpA-like_sf"/>
</dbReference>
<feature type="chain" id="PRO_5040228705" evidence="2">
    <location>
        <begin position="25"/>
        <end position="144"/>
    </location>
</feature>
<evidence type="ECO:0000313" key="3">
    <source>
        <dbReference type="EMBL" id="KAF9071206.1"/>
    </source>
</evidence>
<dbReference type="SUPFAM" id="SSF50685">
    <property type="entry name" value="Barwin-like endoglucanases"/>
    <property type="match status" value="1"/>
</dbReference>